<proteinExistence type="predicted"/>
<dbReference type="EMBL" id="UNSC01000001">
    <property type="protein sequence ID" value="SZD71178.1"/>
    <property type="molecule type" value="Genomic_DNA"/>
</dbReference>
<dbReference type="SUPFAM" id="SSF52833">
    <property type="entry name" value="Thioredoxin-like"/>
    <property type="match status" value="1"/>
</dbReference>
<dbReference type="InterPro" id="IPR017937">
    <property type="entry name" value="Thioredoxin_CS"/>
</dbReference>
<keyword evidence="2" id="KW-0676">Redox-active center</keyword>
<dbReference type="Pfam" id="PF03190">
    <property type="entry name" value="Thioredox_DsbH"/>
    <property type="match status" value="1"/>
</dbReference>
<dbReference type="PANTHER" id="PTHR15337:SF11">
    <property type="entry name" value="THIOREDOXIN DOMAIN-CONTAINING PROTEIN"/>
    <property type="match status" value="1"/>
</dbReference>
<evidence type="ECO:0000259" key="3">
    <source>
        <dbReference type="Pfam" id="PF03190"/>
    </source>
</evidence>
<evidence type="ECO:0000313" key="4">
    <source>
        <dbReference type="EMBL" id="SZD71178.1"/>
    </source>
</evidence>
<name>A0A383TVB6_9FLAO</name>
<dbReference type="InterPro" id="IPR051099">
    <property type="entry name" value="AGR/TXD"/>
</dbReference>
<evidence type="ECO:0000256" key="2">
    <source>
        <dbReference type="ARBA" id="ARBA00023284"/>
    </source>
</evidence>
<dbReference type="PROSITE" id="PS00194">
    <property type="entry name" value="THIOREDOXIN_1"/>
    <property type="match status" value="1"/>
</dbReference>
<dbReference type="OrthoDB" id="9811036at2"/>
<dbReference type="AlphaFoldDB" id="A0A383TVB6"/>
<dbReference type="RefSeq" id="WP_119058830.1">
    <property type="nucleotide sequence ID" value="NZ_UNSC01000001.1"/>
</dbReference>
<accession>A0A383TVB6</accession>
<dbReference type="Proteomes" id="UP000262142">
    <property type="component" value="Unassembled WGS sequence"/>
</dbReference>
<dbReference type="Gene3D" id="3.40.30.10">
    <property type="entry name" value="Glutaredoxin"/>
    <property type="match status" value="1"/>
</dbReference>
<protein>
    <submittedName>
        <fullName evidence="4">Thiol:disulfide interchange protein</fullName>
    </submittedName>
</protein>
<dbReference type="PANTHER" id="PTHR15337">
    <property type="entry name" value="ANTERIOR GRADIENT PROTEIN-RELATED"/>
    <property type="match status" value="1"/>
</dbReference>
<sequence length="147" mass="16859">MRILSLIILLFISIQIKAQEINWLTIEQAEKAQKENPSKPMFIDIYTDWCGWCAKLDAKTFKDTNVVKHISENYIPVKLNAEHKDIINFRGQDFKFIKSGRSGINVLAYHLLQGKTAFPSMVILSSDGKILNTLNGYFTPEQLLQQL</sequence>
<evidence type="ECO:0000256" key="1">
    <source>
        <dbReference type="ARBA" id="ARBA00022729"/>
    </source>
</evidence>
<reference evidence="4 5" key="1">
    <citation type="submission" date="2018-09" db="EMBL/GenBank/DDBJ databases">
        <authorList>
            <consortium name="Pathogen Informatics"/>
        </authorList>
    </citation>
    <scope>NUCLEOTIDE SEQUENCE [LARGE SCALE GENOMIC DNA]</scope>
    <source>
        <strain evidence="4 5">OH-22767</strain>
    </source>
</reference>
<keyword evidence="5" id="KW-1185">Reference proteome</keyword>
<gene>
    <name evidence="4" type="ORF">SAMEA104719789_00273</name>
</gene>
<evidence type="ECO:0000313" key="5">
    <source>
        <dbReference type="Proteomes" id="UP000262142"/>
    </source>
</evidence>
<dbReference type="InterPro" id="IPR004879">
    <property type="entry name" value="Ssp411-like_TRX"/>
</dbReference>
<feature type="domain" description="Spermatogenesis-associated protein 20-like TRX" evidence="3">
    <location>
        <begin position="15"/>
        <end position="103"/>
    </location>
</feature>
<keyword evidence="1" id="KW-0732">Signal</keyword>
<organism evidence="4 5">
    <name type="scientific">Candidatus Ornithobacterium hominis</name>
    <dbReference type="NCBI Taxonomy" id="2497989"/>
    <lineage>
        <taxon>Bacteria</taxon>
        <taxon>Pseudomonadati</taxon>
        <taxon>Bacteroidota</taxon>
        <taxon>Flavobacteriia</taxon>
        <taxon>Flavobacteriales</taxon>
        <taxon>Weeksellaceae</taxon>
        <taxon>Ornithobacterium</taxon>
    </lineage>
</organism>
<dbReference type="InterPro" id="IPR036249">
    <property type="entry name" value="Thioredoxin-like_sf"/>
</dbReference>